<sequence>MRLKHQKHSELEKYDPKPPFLALITVLGTNATVCDIEGVHGTSDVASHSMNSAELGTFARSASIPSCTTAALPAPSQPTLSNQTKGAFRLRLTPIAPAIVRTEAAPMRSTPILRRRPVIRALILTFLLIHVVEIALILRSSTDRAQEVVTRRSERIYITSLHWNNEEILRSHWNAAVVALATALGPDNVFVTVYESGSWDESRAALTELDAALAARGIRHNITLSRTTHLDEISAADRGRGWVDTPRGRRELRRIPYLARLRNLAMEPLQELVRQGESFDKTEDVFRLLDTNGGDYAAACSLDFSKPPNIYDTFALRDSDGHELLMQKWPYFRARQSRRALLANRPVPVSSCWNGMVAMPAEPFAADPPLRFRGIPDSLSASHLEGSECCLVHVDNPLQARKQTYVNPQVLVGYSGEAYDAVHPQPLLQSSWRISAALWESRVRRWFTSPWLKEWTVRRRVERWRAANKDRKEGGESAVTHILSKSAPYDGRKVGRHVPAGSIEHQLGDIFERDQEFPGDSNQLLVNALSTNADATTG</sequence>
<keyword evidence="2" id="KW-1185">Reference proteome</keyword>
<organism evidence="1 2">
    <name type="scientific">Boeremia exigua</name>
    <dbReference type="NCBI Taxonomy" id="749465"/>
    <lineage>
        <taxon>Eukaryota</taxon>
        <taxon>Fungi</taxon>
        <taxon>Dikarya</taxon>
        <taxon>Ascomycota</taxon>
        <taxon>Pezizomycotina</taxon>
        <taxon>Dothideomycetes</taxon>
        <taxon>Pleosporomycetidae</taxon>
        <taxon>Pleosporales</taxon>
        <taxon>Pleosporineae</taxon>
        <taxon>Didymellaceae</taxon>
        <taxon>Boeremia</taxon>
    </lineage>
</organism>
<reference evidence="1" key="1">
    <citation type="submission" date="2022-11" db="EMBL/GenBank/DDBJ databases">
        <title>Genome Sequence of Boeremia exigua.</title>
        <authorList>
            <person name="Buettner E."/>
        </authorList>
    </citation>
    <scope>NUCLEOTIDE SEQUENCE</scope>
    <source>
        <strain evidence="1">CU02</strain>
    </source>
</reference>
<proteinExistence type="predicted"/>
<dbReference type="EMBL" id="JAPHNI010001526">
    <property type="protein sequence ID" value="KAJ8105383.1"/>
    <property type="molecule type" value="Genomic_DNA"/>
</dbReference>
<dbReference type="Proteomes" id="UP001153331">
    <property type="component" value="Unassembled WGS sequence"/>
</dbReference>
<accession>A0ACC2HRD4</accession>
<gene>
    <name evidence="1" type="ORF">OPT61_g10212</name>
</gene>
<protein>
    <submittedName>
        <fullName evidence="1">Uncharacterized protein</fullName>
    </submittedName>
</protein>
<comment type="caution">
    <text evidence="1">The sequence shown here is derived from an EMBL/GenBank/DDBJ whole genome shotgun (WGS) entry which is preliminary data.</text>
</comment>
<evidence type="ECO:0000313" key="1">
    <source>
        <dbReference type="EMBL" id="KAJ8105383.1"/>
    </source>
</evidence>
<evidence type="ECO:0000313" key="2">
    <source>
        <dbReference type="Proteomes" id="UP001153331"/>
    </source>
</evidence>
<name>A0ACC2HRD4_9PLEO</name>